<sequence>MPQLPDGCSETSLYPDDFIHTVDTLPVRLIRPADADHPSWVAYERPLHYLGTLHSQHDYDGRWHIQGTRERHAALDDAVRVLRRPRSWRQERERVRRWANRLLADPGLVVLDIQTTGLNEAWAVQIGATDRHGAVLIEEVLNPCAGIEASASALHGITAERVSDAPTFSGLLPRITEVLSGQRCIAYNVTFDRGVLERELHRLSGRQSTTWLDICRWEDAMRPYAAWKGLYSVHRCAYRYQPLGSSYNAVQNCRLLLHTLRQIGRTPQPRGCPCCPPA</sequence>
<dbReference type="CDD" id="cd06127">
    <property type="entry name" value="DEDDh"/>
    <property type="match status" value="1"/>
</dbReference>
<keyword evidence="2" id="KW-0378">Hydrolase</keyword>
<dbReference type="InterPro" id="IPR036397">
    <property type="entry name" value="RNaseH_sf"/>
</dbReference>
<dbReference type="InterPro" id="IPR013520">
    <property type="entry name" value="Ribonucl_H"/>
</dbReference>
<dbReference type="PATRIC" id="fig|1286094.4.peg.5836"/>
<dbReference type="OrthoDB" id="9791657at2"/>
<evidence type="ECO:0000256" key="1">
    <source>
        <dbReference type="ARBA" id="ARBA00022722"/>
    </source>
</evidence>
<organism evidence="5 6">
    <name type="scientific">Streptomyces aurantiacus JA 4570</name>
    <dbReference type="NCBI Taxonomy" id="1286094"/>
    <lineage>
        <taxon>Bacteria</taxon>
        <taxon>Bacillati</taxon>
        <taxon>Actinomycetota</taxon>
        <taxon>Actinomycetes</taxon>
        <taxon>Kitasatosporales</taxon>
        <taxon>Streptomycetaceae</taxon>
        <taxon>Streptomyces</taxon>
        <taxon>Streptomyces aurantiacus group</taxon>
    </lineage>
</organism>
<dbReference type="SMART" id="SM00479">
    <property type="entry name" value="EXOIII"/>
    <property type="match status" value="1"/>
</dbReference>
<dbReference type="GO" id="GO:0008408">
    <property type="term" value="F:3'-5' exonuclease activity"/>
    <property type="evidence" value="ECO:0007669"/>
    <property type="project" value="TreeGrafter"/>
</dbReference>
<evidence type="ECO:0000256" key="2">
    <source>
        <dbReference type="ARBA" id="ARBA00022801"/>
    </source>
</evidence>
<dbReference type="InterPro" id="IPR012337">
    <property type="entry name" value="RNaseH-like_sf"/>
</dbReference>
<gene>
    <name evidence="5" type="ORF">STRAU_5904</name>
</gene>
<keyword evidence="1" id="KW-0540">Nuclease</keyword>
<dbReference type="EMBL" id="AOPZ01000349">
    <property type="protein sequence ID" value="EPH41026.1"/>
    <property type="molecule type" value="Genomic_DNA"/>
</dbReference>
<evidence type="ECO:0000259" key="4">
    <source>
        <dbReference type="SMART" id="SM00479"/>
    </source>
</evidence>
<evidence type="ECO:0000256" key="3">
    <source>
        <dbReference type="ARBA" id="ARBA00022839"/>
    </source>
</evidence>
<dbReference type="RefSeq" id="WP_016644025.1">
    <property type="nucleotide sequence ID" value="NZ_AOPZ01000349.1"/>
</dbReference>
<evidence type="ECO:0000313" key="5">
    <source>
        <dbReference type="EMBL" id="EPH41026.1"/>
    </source>
</evidence>
<comment type="caution">
    <text evidence="5">The sequence shown here is derived from an EMBL/GenBank/DDBJ whole genome shotgun (WGS) entry which is preliminary data.</text>
</comment>
<evidence type="ECO:0000313" key="6">
    <source>
        <dbReference type="Proteomes" id="UP000014629"/>
    </source>
</evidence>
<proteinExistence type="predicted"/>
<feature type="domain" description="Exonuclease" evidence="4">
    <location>
        <begin position="107"/>
        <end position="266"/>
    </location>
</feature>
<dbReference type="Pfam" id="PF00929">
    <property type="entry name" value="RNase_T"/>
    <property type="match status" value="1"/>
</dbReference>
<accession>S3ZBD7</accession>
<keyword evidence="6" id="KW-1185">Reference proteome</keyword>
<name>S3ZBD7_9ACTN</name>
<keyword evidence="3 5" id="KW-0269">Exonuclease</keyword>
<dbReference type="GO" id="GO:0003676">
    <property type="term" value="F:nucleic acid binding"/>
    <property type="evidence" value="ECO:0007669"/>
    <property type="project" value="InterPro"/>
</dbReference>
<dbReference type="Proteomes" id="UP000014629">
    <property type="component" value="Unassembled WGS sequence"/>
</dbReference>
<dbReference type="PANTHER" id="PTHR30231:SF4">
    <property type="entry name" value="PROTEIN NEN2"/>
    <property type="match status" value="1"/>
</dbReference>
<dbReference type="SUPFAM" id="SSF53098">
    <property type="entry name" value="Ribonuclease H-like"/>
    <property type="match status" value="1"/>
</dbReference>
<protein>
    <submittedName>
        <fullName evidence="5">Putative exonuclease CP81</fullName>
    </submittedName>
</protein>
<reference evidence="5 6" key="1">
    <citation type="submission" date="2013-02" db="EMBL/GenBank/DDBJ databases">
        <title>Draft Genome Sequence of Streptomyces aurantiacus, Which Produces Setomimycin.</title>
        <authorList>
            <person name="Gruening B.A."/>
            <person name="Praeg A."/>
            <person name="Erxleben A."/>
            <person name="Guenther S."/>
            <person name="Mueller M."/>
        </authorList>
    </citation>
    <scope>NUCLEOTIDE SEQUENCE [LARGE SCALE GENOMIC DNA]</scope>
    <source>
        <strain evidence="5 6">JA 4570</strain>
    </source>
</reference>
<dbReference type="AlphaFoldDB" id="S3ZBD7"/>
<dbReference type="Gene3D" id="3.30.420.10">
    <property type="entry name" value="Ribonuclease H-like superfamily/Ribonuclease H"/>
    <property type="match status" value="1"/>
</dbReference>
<dbReference type="PANTHER" id="PTHR30231">
    <property type="entry name" value="DNA POLYMERASE III SUBUNIT EPSILON"/>
    <property type="match status" value="1"/>
</dbReference>